<evidence type="ECO:0000313" key="3">
    <source>
        <dbReference type="Proteomes" id="UP000219048"/>
    </source>
</evidence>
<feature type="chain" id="PRO_5013329744" evidence="1">
    <location>
        <begin position="28"/>
        <end position="337"/>
    </location>
</feature>
<proteinExistence type="predicted"/>
<dbReference type="AlphaFoldDB" id="A0A285ME54"/>
<keyword evidence="1" id="KW-0732">Signal</keyword>
<dbReference type="RefSeq" id="WP_097044748.1">
    <property type="nucleotide sequence ID" value="NZ_OBEH01000001.1"/>
</dbReference>
<dbReference type="PROSITE" id="PS51257">
    <property type="entry name" value="PROKAR_LIPOPROTEIN"/>
    <property type="match status" value="1"/>
</dbReference>
<evidence type="ECO:0000256" key="1">
    <source>
        <dbReference type="SAM" id="SignalP"/>
    </source>
</evidence>
<feature type="signal peptide" evidence="1">
    <location>
        <begin position="1"/>
        <end position="27"/>
    </location>
</feature>
<keyword evidence="3" id="KW-1185">Reference proteome</keyword>
<sequence>MKFYPNTLKAFNLLMLLIVLVSSSSCGNDDNGFLLNSPEKGASLSASSADTIIYVLVDNASLPIYLSIPDGCNQKDYAAVVVMHGSGGMWKDDNPAGGIMSSQFNEWKDLLSKNCMVGAFVDSYTPSGAVTRSGNWDNPPNIFKISTQFVRPRYANAALTFLRNLTFDDGSKIVKPKDIGILGFSDGAGAVAATLYDSESTPSNWEWTQKYDGKEYSSTDGVRPPPELPSNGGFKGGVFYYGGVVGRGYWGGNPCDEDAMTNNIYKVYAPMLFQIAAEGYLAENALCMVDLLIKKENPVELNLYEGVGHSFDTDEVEQSALARKNTIDWFKQLFSMN</sequence>
<protein>
    <submittedName>
        <fullName evidence="2">Acetyl esterase/lipase</fullName>
    </submittedName>
</protein>
<dbReference type="SUPFAM" id="SSF53474">
    <property type="entry name" value="alpha/beta-Hydrolases"/>
    <property type="match status" value="1"/>
</dbReference>
<dbReference type="InterPro" id="IPR029058">
    <property type="entry name" value="AB_hydrolase_fold"/>
</dbReference>
<dbReference type="Proteomes" id="UP000219048">
    <property type="component" value="Unassembled WGS sequence"/>
</dbReference>
<gene>
    <name evidence="2" type="ORF">SAMN06265377_1124</name>
</gene>
<accession>A0A285ME54</accession>
<reference evidence="3" key="1">
    <citation type="submission" date="2017-09" db="EMBL/GenBank/DDBJ databases">
        <authorList>
            <person name="Varghese N."/>
            <person name="Submissions S."/>
        </authorList>
    </citation>
    <scope>NUCLEOTIDE SEQUENCE [LARGE SCALE GENOMIC DNA]</scope>
    <source>
        <strain evidence="3">DSM 25885</strain>
    </source>
</reference>
<dbReference type="EMBL" id="OBEH01000001">
    <property type="protein sequence ID" value="SNY95455.1"/>
    <property type="molecule type" value="Genomic_DNA"/>
</dbReference>
<dbReference type="OrthoDB" id="1412847at2"/>
<evidence type="ECO:0000313" key="2">
    <source>
        <dbReference type="EMBL" id="SNY95455.1"/>
    </source>
</evidence>
<organism evidence="2 3">
    <name type="scientific">Flagellimonas pacifica</name>
    <dbReference type="NCBI Taxonomy" id="1247520"/>
    <lineage>
        <taxon>Bacteria</taxon>
        <taxon>Pseudomonadati</taxon>
        <taxon>Bacteroidota</taxon>
        <taxon>Flavobacteriia</taxon>
        <taxon>Flavobacteriales</taxon>
        <taxon>Flavobacteriaceae</taxon>
        <taxon>Flagellimonas</taxon>
    </lineage>
</organism>
<name>A0A285ME54_9FLAO</name>
<dbReference type="Gene3D" id="3.40.50.1820">
    <property type="entry name" value="alpha/beta hydrolase"/>
    <property type="match status" value="1"/>
</dbReference>